<dbReference type="HAMAP" id="MF_02205">
    <property type="entry name" value="DinG_proteobact"/>
    <property type="match status" value="1"/>
</dbReference>
<dbReference type="Gene3D" id="3.40.50.300">
    <property type="entry name" value="P-loop containing nucleotide triphosphate hydrolases"/>
    <property type="match status" value="2"/>
</dbReference>
<dbReference type="InterPro" id="IPR006555">
    <property type="entry name" value="ATP-dep_Helicase_C"/>
</dbReference>
<dbReference type="SMART" id="SM00491">
    <property type="entry name" value="HELICc2"/>
    <property type="match status" value="1"/>
</dbReference>
<dbReference type="GO" id="GO:0051539">
    <property type="term" value="F:4 iron, 4 sulfur cluster binding"/>
    <property type="evidence" value="ECO:0007669"/>
    <property type="project" value="UniProtKB-UniRule"/>
</dbReference>
<keyword evidence="6" id="KW-0413">Isomerase</keyword>
<dbReference type="Pfam" id="PF00270">
    <property type="entry name" value="DEAD"/>
    <property type="match status" value="1"/>
</dbReference>
<comment type="cofactor">
    <cofactor evidence="6">
        <name>[4Fe-4S] cluster</name>
        <dbReference type="ChEBI" id="CHEBI:49883"/>
    </cofactor>
    <text evidence="6">Binds 1 [4Fe-4S] cluster.</text>
</comment>
<proteinExistence type="inferred from homology"/>
<dbReference type="GO" id="GO:0009432">
    <property type="term" value="P:SOS response"/>
    <property type="evidence" value="ECO:0007669"/>
    <property type="project" value="TreeGrafter"/>
</dbReference>
<dbReference type="Proteomes" id="UP001409585">
    <property type="component" value="Unassembled WGS sequence"/>
</dbReference>
<evidence type="ECO:0000259" key="7">
    <source>
        <dbReference type="PROSITE" id="PS51193"/>
    </source>
</evidence>
<dbReference type="InterPro" id="IPR027417">
    <property type="entry name" value="P-loop_NTPase"/>
</dbReference>
<dbReference type="GO" id="GO:0033677">
    <property type="term" value="F:DNA/RNA helicase activity"/>
    <property type="evidence" value="ECO:0007669"/>
    <property type="project" value="TreeGrafter"/>
</dbReference>
<gene>
    <name evidence="6 8" type="primary">dinG</name>
    <name evidence="8" type="ORF">GCM10025791_10270</name>
</gene>
<evidence type="ECO:0000256" key="5">
    <source>
        <dbReference type="ARBA" id="ARBA00023125"/>
    </source>
</evidence>
<reference evidence="9" key="1">
    <citation type="journal article" date="2019" name="Int. J. Syst. Evol. Microbiol.">
        <title>The Global Catalogue of Microorganisms (GCM) 10K type strain sequencing project: providing services to taxonomists for standard genome sequencing and annotation.</title>
        <authorList>
            <consortium name="The Broad Institute Genomics Platform"/>
            <consortium name="The Broad Institute Genome Sequencing Center for Infectious Disease"/>
            <person name="Wu L."/>
            <person name="Ma J."/>
        </authorList>
    </citation>
    <scope>NUCLEOTIDE SEQUENCE [LARGE SCALE GENOMIC DNA]</scope>
    <source>
        <strain evidence="9">JCM 19134</strain>
    </source>
</reference>
<dbReference type="NCBIfam" id="NF008729">
    <property type="entry name" value="PRK11747.1"/>
    <property type="match status" value="1"/>
</dbReference>
<organism evidence="8 9">
    <name type="scientific">Halioxenophilus aromaticivorans</name>
    <dbReference type="NCBI Taxonomy" id="1306992"/>
    <lineage>
        <taxon>Bacteria</taxon>
        <taxon>Pseudomonadati</taxon>
        <taxon>Pseudomonadota</taxon>
        <taxon>Gammaproteobacteria</taxon>
        <taxon>Alteromonadales</taxon>
        <taxon>Alteromonadaceae</taxon>
        <taxon>Halioxenophilus</taxon>
    </lineage>
</organism>
<dbReference type="InterPro" id="IPR045028">
    <property type="entry name" value="DinG/Rad3-like"/>
</dbReference>
<dbReference type="FunFam" id="3.40.50.300:FF:000437">
    <property type="entry name" value="ATP-dependent DNA helicase DinG"/>
    <property type="match status" value="1"/>
</dbReference>
<dbReference type="GO" id="GO:0006281">
    <property type="term" value="P:DNA repair"/>
    <property type="evidence" value="ECO:0007669"/>
    <property type="project" value="TreeGrafter"/>
</dbReference>
<dbReference type="InterPro" id="IPR014013">
    <property type="entry name" value="Helic_SF1/SF2_ATP-bd_DinG/Rad3"/>
</dbReference>
<accession>A0AAV3TYS3</accession>
<dbReference type="GO" id="GO:0005524">
    <property type="term" value="F:ATP binding"/>
    <property type="evidence" value="ECO:0007669"/>
    <property type="project" value="UniProtKB-UniRule"/>
</dbReference>
<comment type="caution">
    <text evidence="8">The sequence shown here is derived from an EMBL/GenBank/DDBJ whole genome shotgun (WGS) entry which is preliminary data.</text>
</comment>
<dbReference type="RefSeq" id="WP_345418085.1">
    <property type="nucleotide sequence ID" value="NZ_AP031496.1"/>
</dbReference>
<comment type="similarity">
    <text evidence="6">Belongs to the helicase family. DinG subfamily. Type 1 sub-subfamily.</text>
</comment>
<protein>
    <recommendedName>
        <fullName evidence="6">ATP-dependent DNA helicase DinG</fullName>
        <ecNumber evidence="6">5.6.2.3</ecNumber>
    </recommendedName>
    <alternativeName>
        <fullName evidence="6">DNA 5'-3' helicase DinG</fullName>
    </alternativeName>
</protein>
<dbReference type="AlphaFoldDB" id="A0AAV3TYS3"/>
<evidence type="ECO:0000256" key="1">
    <source>
        <dbReference type="ARBA" id="ARBA00022485"/>
    </source>
</evidence>
<dbReference type="InterPro" id="IPR039000">
    <property type="entry name" value="DinG_proteobact"/>
</dbReference>
<dbReference type="InterPro" id="IPR011545">
    <property type="entry name" value="DEAD/DEAH_box_helicase_dom"/>
</dbReference>
<keyword evidence="5 6" id="KW-0238">DNA-binding</keyword>
<name>A0AAV3TYS3_9ALTE</name>
<dbReference type="PANTHER" id="PTHR11472">
    <property type="entry name" value="DNA REPAIR DEAD HELICASE RAD3/XP-D SUBFAMILY MEMBER"/>
    <property type="match status" value="1"/>
</dbReference>
<dbReference type="EMBL" id="BAABLX010000007">
    <property type="protein sequence ID" value="GAA4935025.1"/>
    <property type="molecule type" value="Genomic_DNA"/>
</dbReference>
<evidence type="ECO:0000256" key="3">
    <source>
        <dbReference type="ARBA" id="ARBA00022801"/>
    </source>
</evidence>
<evidence type="ECO:0000313" key="9">
    <source>
        <dbReference type="Proteomes" id="UP001409585"/>
    </source>
</evidence>
<keyword evidence="9" id="KW-1185">Reference proteome</keyword>
<evidence type="ECO:0000256" key="2">
    <source>
        <dbReference type="ARBA" id="ARBA00022741"/>
    </source>
</evidence>
<dbReference type="GO" id="GO:0046872">
    <property type="term" value="F:metal ion binding"/>
    <property type="evidence" value="ECO:0007669"/>
    <property type="project" value="UniProtKB-KW"/>
</dbReference>
<keyword evidence="3 6" id="KW-0378">Hydrolase</keyword>
<dbReference type="EC" id="5.6.2.3" evidence="6"/>
<evidence type="ECO:0000256" key="4">
    <source>
        <dbReference type="ARBA" id="ARBA00022840"/>
    </source>
</evidence>
<dbReference type="GO" id="GO:0016818">
    <property type="term" value="F:hydrolase activity, acting on acid anhydrides, in phosphorus-containing anhydrides"/>
    <property type="evidence" value="ECO:0007669"/>
    <property type="project" value="InterPro"/>
</dbReference>
<evidence type="ECO:0000313" key="8">
    <source>
        <dbReference type="EMBL" id="GAA4935025.1"/>
    </source>
</evidence>
<dbReference type="PANTHER" id="PTHR11472:SF59">
    <property type="entry name" value="ATP-DEPENDENT DNA HELICASE DING"/>
    <property type="match status" value="1"/>
</dbReference>
<keyword evidence="4 6" id="KW-0067">ATP-binding</keyword>
<comment type="catalytic activity">
    <reaction evidence="6">
        <text>ATP + H2O = ADP + phosphate + H(+)</text>
        <dbReference type="Rhea" id="RHEA:13065"/>
        <dbReference type="ChEBI" id="CHEBI:15377"/>
        <dbReference type="ChEBI" id="CHEBI:15378"/>
        <dbReference type="ChEBI" id="CHEBI:30616"/>
        <dbReference type="ChEBI" id="CHEBI:43474"/>
        <dbReference type="ChEBI" id="CHEBI:456216"/>
        <dbReference type="EC" id="5.6.2.3"/>
    </reaction>
</comment>
<keyword evidence="6" id="KW-0408">Iron</keyword>
<dbReference type="Pfam" id="PF13307">
    <property type="entry name" value="Helicase_C_2"/>
    <property type="match status" value="1"/>
</dbReference>
<keyword evidence="2 6" id="KW-0547">Nucleotide-binding</keyword>
<sequence>MVSAEIKQAIQGAYSQFLKSRGLNARYGQKLMIAEIARTLATLEFDENQRRLGDRHVCVIEAGTGTGKTVAYLLAAIPIAQLLGKKLVVSTATVALQEQIILKDLPEVKKHSGLEFSYTLAKGRGRYLCLTKLDRILSDQQSAMDPTRALYEDEMPSVDSSAMGVYENMINALAANDWDGDKDSWKDELEDQVWSRVTTDHRQCTGRRCSNVTNCSFFKARDSLSNVDLVVTNHDLVLADLALGGGAILPPPHETIYIFDEGHHLPDKALGHFAHHLRVISTTRWLDQSIKSVPTMKDDLVQSSTVSHYLESLPKLLETSKKEMERLWPLLQSLAGDLADSQEHSPRYRFPDGVVNDDLKALAEELRVSFSELYTRLDKLRIELEDLLEDKHSPIPKVDLENWFPVISTWSGRAEACWQLWSSYAYPDADGSMPKARWLTLFDTGAYVDIEICSSPILAANNLQANLWQECCAAVVTSATLSALGHFERYRMRAGTPENANYALVPSPFDFSRAELRIPKGTADAGKAQEHTLAITRQMGEIINAKEGTLVLFSSRRQMMDVFEGLPARLKKLVLLQGDRSKQETIRQHKLAIDDGKGSILFGLASFAEGLDLPGDYCRHVIIAKIPFSVPDDPVEAALAEWVDHRGGNAFMEMSVPDAAIKLVQACGRLLRNEKDSGVITILDNRLLQRRYGKALLDSLPPYKRVY</sequence>
<feature type="binding site" evidence="6">
    <location>
        <position position="204"/>
    </location>
    <ligand>
        <name>[4Fe-4S] cluster</name>
        <dbReference type="ChEBI" id="CHEBI:49883"/>
    </ligand>
</feature>
<keyword evidence="6" id="KW-0411">Iron-sulfur</keyword>
<evidence type="ECO:0000256" key="6">
    <source>
        <dbReference type="HAMAP-Rule" id="MF_02205"/>
    </source>
</evidence>
<feature type="binding site" evidence="6">
    <location>
        <position position="129"/>
    </location>
    <ligand>
        <name>[4Fe-4S] cluster</name>
        <dbReference type="ChEBI" id="CHEBI:49883"/>
    </ligand>
</feature>
<dbReference type="GO" id="GO:0043139">
    <property type="term" value="F:5'-3' DNA helicase activity"/>
    <property type="evidence" value="ECO:0007669"/>
    <property type="project" value="UniProtKB-UniRule"/>
</dbReference>
<feature type="binding site" evidence="6">
    <location>
        <position position="215"/>
    </location>
    <ligand>
        <name>[4Fe-4S] cluster</name>
        <dbReference type="ChEBI" id="CHEBI:49883"/>
    </ligand>
</feature>
<dbReference type="PROSITE" id="PS51193">
    <property type="entry name" value="HELICASE_ATP_BIND_2"/>
    <property type="match status" value="1"/>
</dbReference>
<dbReference type="GO" id="GO:0003677">
    <property type="term" value="F:DNA binding"/>
    <property type="evidence" value="ECO:0007669"/>
    <property type="project" value="UniProtKB-UniRule"/>
</dbReference>
<dbReference type="SUPFAM" id="SSF52540">
    <property type="entry name" value="P-loop containing nucleoside triphosphate hydrolases"/>
    <property type="match status" value="1"/>
</dbReference>
<feature type="binding site" evidence="6">
    <location>
        <position position="209"/>
    </location>
    <ligand>
        <name>[4Fe-4S] cluster</name>
        <dbReference type="ChEBI" id="CHEBI:49883"/>
    </ligand>
</feature>
<keyword evidence="6" id="KW-0479">Metal-binding</keyword>
<comment type="function">
    <text evidence="6">DNA-dependent ATPase and 5'-3' DNA helicase. Unwinds D-loops, R-loops, forked DNA and G-quadruplex DNA.</text>
</comment>
<keyword evidence="6 8" id="KW-0347">Helicase</keyword>
<feature type="domain" description="Helicase ATP-binding" evidence="7">
    <location>
        <begin position="15"/>
        <end position="312"/>
    </location>
</feature>
<keyword evidence="1 6" id="KW-0004">4Fe-4S</keyword>